<proteinExistence type="predicted"/>
<protein>
    <submittedName>
        <fullName evidence="1">Uncharacterized protein</fullName>
    </submittedName>
</protein>
<keyword evidence="2" id="KW-1185">Reference proteome</keyword>
<dbReference type="AlphaFoldDB" id="A0A8T5V0R0"/>
<gene>
    <name evidence="1" type="ORF">K8N75_05235</name>
</gene>
<dbReference type="Proteomes" id="UP000825933">
    <property type="component" value="Unassembled WGS sequence"/>
</dbReference>
<dbReference type="RefSeq" id="WP_223791071.1">
    <property type="nucleotide sequence ID" value="NZ_JAIOUQ010000005.1"/>
</dbReference>
<accession>A0A8T5V0R0</accession>
<name>A0A8T5V0R0_9EURY</name>
<comment type="caution">
    <text evidence="1">The sequence shown here is derived from an EMBL/GenBank/DDBJ whole genome shotgun (WGS) entry which is preliminary data.</text>
</comment>
<evidence type="ECO:0000313" key="1">
    <source>
        <dbReference type="EMBL" id="MBZ2165441.1"/>
    </source>
</evidence>
<dbReference type="EMBL" id="JAIOUQ010000005">
    <property type="protein sequence ID" value="MBZ2165441.1"/>
    <property type="molecule type" value="Genomic_DNA"/>
</dbReference>
<reference evidence="2" key="1">
    <citation type="journal article" date="2022" name="Microbiol. Resour. Announc.">
        <title>Draft Genome Sequence of a Methanogenic Archaeon from West Spitsbergen Permafrost.</title>
        <authorList>
            <person name="Trubitsyn V."/>
            <person name="Rivkina E."/>
            <person name="Shcherbakova V."/>
        </authorList>
    </citation>
    <scope>NUCLEOTIDE SEQUENCE [LARGE SCALE GENOMIC DNA]</scope>
    <source>
        <strain evidence="2">VT</strain>
    </source>
</reference>
<organism evidence="1 2">
    <name type="scientific">Methanobacterium spitsbergense</name>
    <dbReference type="NCBI Taxonomy" id="2874285"/>
    <lineage>
        <taxon>Archaea</taxon>
        <taxon>Methanobacteriati</taxon>
        <taxon>Methanobacteriota</taxon>
        <taxon>Methanomada group</taxon>
        <taxon>Methanobacteria</taxon>
        <taxon>Methanobacteriales</taxon>
        <taxon>Methanobacteriaceae</taxon>
        <taxon>Methanobacterium</taxon>
    </lineage>
</organism>
<sequence length="127" mass="15055">MKIPNEQINKLESFIKQWVNPSEWYETRKNGLNSFLKLVERNNVKPDDVHFVTQKNSNGQMICEPEVKNSESNSNFEDLPKSENTDRLRRYLKQFPIFNNRIENGENVVDIAISIIQKYSEEKTKNY</sequence>
<evidence type="ECO:0000313" key="2">
    <source>
        <dbReference type="Proteomes" id="UP000825933"/>
    </source>
</evidence>